<evidence type="ECO:0000256" key="5">
    <source>
        <dbReference type="SAM" id="MobiDB-lite"/>
    </source>
</evidence>
<evidence type="ECO:0000313" key="8">
    <source>
        <dbReference type="EMBL" id="KAG6508072.1"/>
    </source>
</evidence>
<feature type="region of interest" description="Disordered" evidence="5">
    <location>
        <begin position="766"/>
        <end position="791"/>
    </location>
</feature>
<evidence type="ECO:0000259" key="6">
    <source>
        <dbReference type="PROSITE" id="PS51519"/>
    </source>
</evidence>
<evidence type="ECO:0000256" key="3">
    <source>
        <dbReference type="ARBA" id="ARBA00023163"/>
    </source>
</evidence>
<dbReference type="PANTHER" id="PTHR32002:SF41">
    <property type="entry name" value="PROTEIN NLP8"/>
    <property type="match status" value="1"/>
</dbReference>
<dbReference type="InterPro" id="IPR045012">
    <property type="entry name" value="NLP"/>
</dbReference>
<dbReference type="PROSITE" id="PS51519">
    <property type="entry name" value="RWP_RK"/>
    <property type="match status" value="1"/>
</dbReference>
<feature type="region of interest" description="Disordered" evidence="5">
    <location>
        <begin position="650"/>
        <end position="675"/>
    </location>
</feature>
<reference evidence="8 9" key="1">
    <citation type="submission" date="2020-08" db="EMBL/GenBank/DDBJ databases">
        <title>Plant Genome Project.</title>
        <authorList>
            <person name="Zhang R.-G."/>
        </authorList>
    </citation>
    <scope>NUCLEOTIDE SEQUENCE [LARGE SCALE GENOMIC DNA]</scope>
    <source>
        <tissue evidence="8">Rhizome</tissue>
    </source>
</reference>
<dbReference type="Proteomes" id="UP000734854">
    <property type="component" value="Unassembled WGS sequence"/>
</dbReference>
<evidence type="ECO:0008006" key="10">
    <source>
        <dbReference type="Google" id="ProtNLM"/>
    </source>
</evidence>
<dbReference type="EMBL" id="JACMSC010000009">
    <property type="protein sequence ID" value="KAG6508072.1"/>
    <property type="molecule type" value="Genomic_DNA"/>
</dbReference>
<dbReference type="Pfam" id="PF00564">
    <property type="entry name" value="PB1"/>
    <property type="match status" value="1"/>
</dbReference>
<dbReference type="InterPro" id="IPR003035">
    <property type="entry name" value="RWP-RK_dom"/>
</dbReference>
<gene>
    <name evidence="8" type="ORF">ZIOFF_033430</name>
</gene>
<keyword evidence="2" id="KW-0238">DNA-binding</keyword>
<feature type="domain" description="RWP-RK" evidence="6">
    <location>
        <begin position="540"/>
        <end position="625"/>
    </location>
</feature>
<keyword evidence="1" id="KW-0805">Transcription regulation</keyword>
<dbReference type="Pfam" id="PF02042">
    <property type="entry name" value="RWP-RK"/>
    <property type="match status" value="1"/>
</dbReference>
<comment type="caution">
    <text evidence="8">The sequence shown here is derived from an EMBL/GenBank/DDBJ whole genome shotgun (WGS) entry which is preliminary data.</text>
</comment>
<feature type="compositionally biased region" description="Basic and acidic residues" evidence="5">
    <location>
        <begin position="662"/>
        <end position="675"/>
    </location>
</feature>
<sequence length="902" mass="99633">MDDLPLTDYEGGGSPIPNDPFGLFFLMNFDGYSEACSPTIVDQIVSTLSFPAAQQESGLWASLSSPRVSTQMTNAVLGVNSNMGDTNHTHRDNKLFSRLRQGSSSDCPGMDVSSRSASYSAFDSKSNEVVLHVPPSLQVISLEERMLKALSLVRESSCGGILAQVWMPINHGEQYVLSTSEQPFLLDNSLAGYREVSRHFTFSSREAPGLFTGLPGRVYVSGRPEWTSNVIYYRNFEYLRMDHAVNHKVCGSLAVPIFDADVDSCRAVLELVTTNEKCNFDTEMETISEALEAVNLRSTKVQASLQNLTKSQLSAFSEILDVLRYLCHAYMLPLALSWVPIRPDGNHLSRPILCIQESACYVHDTRMQGFLHACAEHSLETEQGIAGKALQSNHPFFSPDVKEYDIQEYPLVHHARKFNLHAAVAIRVRSTYTGDDDYILEFFLPVNCTGTEEQQLLLNILSSNMKRICRSLRSVSDAEKAEAEIAGVSEAPVCSSSTDFSIKCSQPVDRIDETTYKVNFGAKEIASEEQNGDAHHEELKSSSVKQVEKKPSTTERHISLSVLQRYFSGSLKDAAKNIGVCPTTLKRICRQHGILRWPSRKINKVNRSLQKIQSVIRSVQGAEGAIKYDPSTGCLVAAVSSVENPASLTLEPKGKSASSFHSIEKEHPVDKMEPDRSSLIRESTVQLKCATDEFDGFSNDYSRDLDWTCADGGLAPNARTQAGTTDHSCFAIPIGCCGSRLANLEGQFVSGSSSSAILDKTQMNAEADGGNTENNNLSPSSSMTESSSDDNSIKNRILLSKTLPFVTVKATCNDGTVRFKYSPSSGSHHLFEEIGRRFKLSRGTFQLKYMDDEEEWVMLENDADLEECIDVMENVGSRHMKLQVRYAPCNVDSSTSSNYPKL</sequence>
<dbReference type="Pfam" id="PF22922">
    <property type="entry name" value="GAF_NLP"/>
    <property type="match status" value="1"/>
</dbReference>
<protein>
    <recommendedName>
        <fullName evidence="10">Protein NLP2</fullName>
    </recommendedName>
</protein>
<evidence type="ECO:0000256" key="1">
    <source>
        <dbReference type="ARBA" id="ARBA00023015"/>
    </source>
</evidence>
<organism evidence="8 9">
    <name type="scientific">Zingiber officinale</name>
    <name type="common">Ginger</name>
    <name type="synonym">Amomum zingiber</name>
    <dbReference type="NCBI Taxonomy" id="94328"/>
    <lineage>
        <taxon>Eukaryota</taxon>
        <taxon>Viridiplantae</taxon>
        <taxon>Streptophyta</taxon>
        <taxon>Embryophyta</taxon>
        <taxon>Tracheophyta</taxon>
        <taxon>Spermatophyta</taxon>
        <taxon>Magnoliopsida</taxon>
        <taxon>Liliopsida</taxon>
        <taxon>Zingiberales</taxon>
        <taxon>Zingiberaceae</taxon>
        <taxon>Zingiber</taxon>
    </lineage>
</organism>
<evidence type="ECO:0000256" key="4">
    <source>
        <dbReference type="ARBA" id="ARBA00023242"/>
    </source>
</evidence>
<evidence type="ECO:0000313" key="9">
    <source>
        <dbReference type="Proteomes" id="UP000734854"/>
    </source>
</evidence>
<keyword evidence="4" id="KW-0539">Nucleus</keyword>
<name>A0A8J5LCK8_ZINOF</name>
<proteinExistence type="predicted"/>
<dbReference type="GO" id="GO:0003677">
    <property type="term" value="F:DNA binding"/>
    <property type="evidence" value="ECO:0007669"/>
    <property type="project" value="UniProtKB-KW"/>
</dbReference>
<dbReference type="OrthoDB" id="6270329at2759"/>
<dbReference type="PANTHER" id="PTHR32002">
    <property type="entry name" value="PROTEIN NLP8"/>
    <property type="match status" value="1"/>
</dbReference>
<dbReference type="InterPro" id="IPR053793">
    <property type="entry name" value="PB1-like"/>
</dbReference>
<keyword evidence="3" id="KW-0804">Transcription</keyword>
<evidence type="ECO:0000256" key="2">
    <source>
        <dbReference type="ARBA" id="ARBA00023125"/>
    </source>
</evidence>
<feature type="compositionally biased region" description="Low complexity" evidence="5">
    <location>
        <begin position="778"/>
        <end position="790"/>
    </location>
</feature>
<accession>A0A8J5LCK8</accession>
<dbReference type="AlphaFoldDB" id="A0A8J5LCK8"/>
<dbReference type="InterPro" id="IPR000270">
    <property type="entry name" value="PB1_dom"/>
</dbReference>
<dbReference type="InterPro" id="IPR055081">
    <property type="entry name" value="NLP1-9_GAF"/>
</dbReference>
<dbReference type="PROSITE" id="PS51745">
    <property type="entry name" value="PB1"/>
    <property type="match status" value="1"/>
</dbReference>
<keyword evidence="9" id="KW-1185">Reference proteome</keyword>
<dbReference type="SMART" id="SM00666">
    <property type="entry name" value="PB1"/>
    <property type="match status" value="1"/>
</dbReference>
<dbReference type="GO" id="GO:0003700">
    <property type="term" value="F:DNA-binding transcription factor activity"/>
    <property type="evidence" value="ECO:0007669"/>
    <property type="project" value="InterPro"/>
</dbReference>
<evidence type="ECO:0000259" key="7">
    <source>
        <dbReference type="PROSITE" id="PS51745"/>
    </source>
</evidence>
<feature type="region of interest" description="Disordered" evidence="5">
    <location>
        <begin position="527"/>
        <end position="552"/>
    </location>
</feature>
<feature type="compositionally biased region" description="Basic and acidic residues" evidence="5">
    <location>
        <begin position="532"/>
        <end position="552"/>
    </location>
</feature>
<feature type="domain" description="PB1" evidence="7">
    <location>
        <begin position="805"/>
        <end position="887"/>
    </location>
</feature>